<keyword evidence="2" id="KW-0238">DNA-binding</keyword>
<dbReference type="SMART" id="SM00342">
    <property type="entry name" value="HTH_ARAC"/>
    <property type="match status" value="1"/>
</dbReference>
<organism evidence="7 8">
    <name type="scientific">Lederbergia lenta</name>
    <name type="common">Bacillus lentus</name>
    <dbReference type="NCBI Taxonomy" id="1467"/>
    <lineage>
        <taxon>Bacteria</taxon>
        <taxon>Bacillati</taxon>
        <taxon>Bacillota</taxon>
        <taxon>Bacilli</taxon>
        <taxon>Bacillales</taxon>
        <taxon>Bacillaceae</taxon>
        <taxon>Lederbergia</taxon>
    </lineage>
</organism>
<dbReference type="EC" id="2.1.1.-" evidence="7"/>
<evidence type="ECO:0000256" key="4">
    <source>
        <dbReference type="PROSITE-ProRule" id="PRU00169"/>
    </source>
</evidence>
<evidence type="ECO:0000256" key="1">
    <source>
        <dbReference type="ARBA" id="ARBA00023015"/>
    </source>
</evidence>
<keyword evidence="7" id="KW-0808">Transferase</keyword>
<dbReference type="STRING" id="1348624.GCA_001591545_03150"/>
<feature type="domain" description="Response regulatory" evidence="6">
    <location>
        <begin position="2"/>
        <end position="119"/>
    </location>
</feature>
<evidence type="ECO:0000259" key="6">
    <source>
        <dbReference type="PROSITE" id="PS50110"/>
    </source>
</evidence>
<keyword evidence="1" id="KW-0805">Transcription regulation</keyword>
<dbReference type="InterPro" id="IPR009057">
    <property type="entry name" value="Homeodomain-like_sf"/>
</dbReference>
<protein>
    <submittedName>
        <fullName evidence="7">AdaA</fullName>
        <ecNumber evidence="7">2.1.1.-</ecNumber>
    </submittedName>
</protein>
<dbReference type="GO" id="GO:0043565">
    <property type="term" value="F:sequence-specific DNA binding"/>
    <property type="evidence" value="ECO:0007669"/>
    <property type="project" value="InterPro"/>
</dbReference>
<accession>A0A2X4WIB1</accession>
<dbReference type="SMART" id="SM00448">
    <property type="entry name" value="REC"/>
    <property type="match status" value="1"/>
</dbReference>
<dbReference type="Gene3D" id="1.10.10.60">
    <property type="entry name" value="Homeodomain-like"/>
    <property type="match status" value="2"/>
</dbReference>
<feature type="domain" description="HTH araC/xylS-type" evidence="5">
    <location>
        <begin position="437"/>
        <end position="535"/>
    </location>
</feature>
<dbReference type="SUPFAM" id="SSF46689">
    <property type="entry name" value="Homeodomain-like"/>
    <property type="match status" value="2"/>
</dbReference>
<feature type="modified residue" description="4-aspartylphosphate" evidence="4">
    <location>
        <position position="54"/>
    </location>
</feature>
<dbReference type="EMBL" id="LS483476">
    <property type="protein sequence ID" value="SQI62783.1"/>
    <property type="molecule type" value="Genomic_DNA"/>
</dbReference>
<dbReference type="AlphaFoldDB" id="A0A2X4WIB1"/>
<dbReference type="GO" id="GO:0000160">
    <property type="term" value="P:phosphorelay signal transduction system"/>
    <property type="evidence" value="ECO:0007669"/>
    <property type="project" value="InterPro"/>
</dbReference>
<dbReference type="InterPro" id="IPR001789">
    <property type="entry name" value="Sig_transdc_resp-reg_receiver"/>
</dbReference>
<dbReference type="PANTHER" id="PTHR43280">
    <property type="entry name" value="ARAC-FAMILY TRANSCRIPTIONAL REGULATOR"/>
    <property type="match status" value="1"/>
</dbReference>
<keyword evidence="4" id="KW-0597">Phosphoprotein</keyword>
<gene>
    <name evidence="7" type="primary">adaA_4</name>
    <name evidence="7" type="ORF">NCTC4824_03783</name>
</gene>
<dbReference type="InterPro" id="IPR018060">
    <property type="entry name" value="HTH_AraC"/>
</dbReference>
<evidence type="ECO:0000313" key="7">
    <source>
        <dbReference type="EMBL" id="SQI62783.1"/>
    </source>
</evidence>
<dbReference type="SUPFAM" id="SSF52172">
    <property type="entry name" value="CheY-like"/>
    <property type="match status" value="1"/>
</dbReference>
<name>A0A2X4WIB1_LEDLE</name>
<dbReference type="PROSITE" id="PS01124">
    <property type="entry name" value="HTH_ARAC_FAMILY_2"/>
    <property type="match status" value="1"/>
</dbReference>
<dbReference type="Pfam" id="PF12833">
    <property type="entry name" value="HTH_18"/>
    <property type="match status" value="1"/>
</dbReference>
<evidence type="ECO:0000259" key="5">
    <source>
        <dbReference type="PROSITE" id="PS01124"/>
    </source>
</evidence>
<dbReference type="RefSeq" id="WP_066144327.1">
    <property type="nucleotide sequence ID" value="NZ_CBCSGM010000004.1"/>
</dbReference>
<dbReference type="Pfam" id="PF00072">
    <property type="entry name" value="Response_reg"/>
    <property type="match status" value="1"/>
</dbReference>
<dbReference type="Gene3D" id="3.40.50.2300">
    <property type="match status" value="1"/>
</dbReference>
<dbReference type="PROSITE" id="PS50110">
    <property type="entry name" value="RESPONSE_REGULATORY"/>
    <property type="match status" value="1"/>
</dbReference>
<proteinExistence type="predicted"/>
<sequence>MNVLIADDDRFVISALEQKIDWISLGVKNIYCAYNIRQAMKLFAEHPIDILISDIEMPQGNGLELLAWIRSEGYKVQTIFLTNYADFHYAQKAIELQSFEYYLKPIEFEKLELIIKKAIKKVRVGQQNENVLKVGQYWQENKEEIKEHFWSSHIKRSDFRFTLEELQVELETKHIDYSVDDHFLPLLIEFFPYELVDNKEILYLFNHEGNLRNKLNSIIETVFQNYTIQLDGLLPLQMNNEEYLAIFKLMQTPDLSSLSAACNELIETVNHQLHCDIQCYLGTVESLAQFKSRVTKLQAARNENINYRNRTILLDNHQNKTAKYIEPNLKLLEEYLLTENRDSFINRCQRYLHNLVDKSEANQHVISNFKIDITQLIYTHLKKKEILAHHLFQGKTFDFLHEQSMRSIEDLMNYLSYLVDVSLDYMKFTNSQKSVVHKICDYIDQNYHENVTRSNLASTLYLSPDYIARIFKKEMGISLINYLIKKRIEVAKDLLSNTDHPVHLISDKVGYGNYSYFTRIFKKETNYTPMDYRKNNKCLSKSLKQ</sequence>
<keyword evidence="7" id="KW-0489">Methyltransferase</keyword>
<evidence type="ECO:0000313" key="8">
    <source>
        <dbReference type="Proteomes" id="UP000249134"/>
    </source>
</evidence>
<evidence type="ECO:0000256" key="3">
    <source>
        <dbReference type="ARBA" id="ARBA00023163"/>
    </source>
</evidence>
<keyword evidence="3" id="KW-0804">Transcription</keyword>
<dbReference type="GO" id="GO:0032259">
    <property type="term" value="P:methylation"/>
    <property type="evidence" value="ECO:0007669"/>
    <property type="project" value="UniProtKB-KW"/>
</dbReference>
<dbReference type="Proteomes" id="UP000249134">
    <property type="component" value="Chromosome 1"/>
</dbReference>
<dbReference type="CDD" id="cd17536">
    <property type="entry name" value="REC_YesN-like"/>
    <property type="match status" value="1"/>
</dbReference>
<dbReference type="InterPro" id="IPR011006">
    <property type="entry name" value="CheY-like_superfamily"/>
</dbReference>
<dbReference type="GO" id="GO:0008168">
    <property type="term" value="F:methyltransferase activity"/>
    <property type="evidence" value="ECO:0007669"/>
    <property type="project" value="UniProtKB-KW"/>
</dbReference>
<evidence type="ECO:0000256" key="2">
    <source>
        <dbReference type="ARBA" id="ARBA00023125"/>
    </source>
</evidence>
<keyword evidence="8" id="KW-1185">Reference proteome</keyword>
<dbReference type="KEGG" id="blen:NCTC4824_03783"/>
<dbReference type="GO" id="GO:0003700">
    <property type="term" value="F:DNA-binding transcription factor activity"/>
    <property type="evidence" value="ECO:0007669"/>
    <property type="project" value="InterPro"/>
</dbReference>
<dbReference type="PANTHER" id="PTHR43280:SF28">
    <property type="entry name" value="HTH-TYPE TRANSCRIPTIONAL ACTIVATOR RHAS"/>
    <property type="match status" value="1"/>
</dbReference>
<reference evidence="7 8" key="1">
    <citation type="submission" date="2018-06" db="EMBL/GenBank/DDBJ databases">
        <authorList>
            <consortium name="Pathogen Informatics"/>
            <person name="Doyle S."/>
        </authorList>
    </citation>
    <scope>NUCLEOTIDE SEQUENCE [LARGE SCALE GENOMIC DNA]</scope>
    <source>
        <strain evidence="7 8">NCTC4824</strain>
    </source>
</reference>